<protein>
    <recommendedName>
        <fullName evidence="4">Haloacid dehalogenase</fullName>
    </recommendedName>
</protein>
<reference evidence="2 3" key="1">
    <citation type="submission" date="2016-11" db="EMBL/GenBank/DDBJ databases">
        <title>Complete Genome Sequence of Bradyrhizobium sp. strain J5, an isolated from soybean nodule in Hokkaido.</title>
        <authorList>
            <person name="Kanehara K."/>
        </authorList>
    </citation>
    <scope>NUCLEOTIDE SEQUENCE [LARGE SCALE GENOMIC DNA]</scope>
    <source>
        <strain evidence="2 3">J5</strain>
    </source>
</reference>
<dbReference type="AlphaFoldDB" id="A0A1L3F0N7"/>
<dbReference type="SUPFAM" id="SSF56784">
    <property type="entry name" value="HAD-like"/>
    <property type="match status" value="1"/>
</dbReference>
<dbReference type="Gene3D" id="3.40.50.1000">
    <property type="entry name" value="HAD superfamily/HAD-like"/>
    <property type="match status" value="1"/>
</dbReference>
<dbReference type="InterPro" id="IPR051540">
    <property type="entry name" value="S-2-haloacid_dehalogenase"/>
</dbReference>
<keyword evidence="1" id="KW-0378">Hydrolase</keyword>
<evidence type="ECO:0000313" key="2">
    <source>
        <dbReference type="EMBL" id="APG06859.1"/>
    </source>
</evidence>
<dbReference type="SFLD" id="SFLDG01129">
    <property type="entry name" value="C1.5:_HAD__Beta-PGM__Phosphata"/>
    <property type="match status" value="1"/>
</dbReference>
<sequence length="230" mass="26385">MDPWVIFDADNTLWATESLYDEARHALVQALVARGVDPFHAEEVQQSIDKELYGSLGYSSERFPTSFERTLVHFLPDSSEEDRARVKAIAQEVFVRPASAHHSLEIIIQKLSESYRLGILTAGERWVQQQRLRHFSYTSRFDAIEIVDRKDSNVFVQFSEKHSVDRRVSWVVGDSLRSDVIPARLAGFNAILLDARNWDRIEMSSLELPPDVFRTSDLLDVLSIIPLQLN</sequence>
<dbReference type="Proteomes" id="UP000181962">
    <property type="component" value="Chromosome"/>
</dbReference>
<dbReference type="RefSeq" id="WP_071908462.1">
    <property type="nucleotide sequence ID" value="NZ_CP017637.1"/>
</dbReference>
<dbReference type="PANTHER" id="PTHR43316">
    <property type="entry name" value="HYDROLASE, HALOACID DELAHOGENASE-RELATED"/>
    <property type="match status" value="1"/>
</dbReference>
<dbReference type="InterPro" id="IPR036412">
    <property type="entry name" value="HAD-like_sf"/>
</dbReference>
<gene>
    <name evidence="2" type="ORF">BKD09_00830</name>
</gene>
<organism evidence="2 3">
    <name type="scientific">Bradyrhizobium japonicum</name>
    <dbReference type="NCBI Taxonomy" id="375"/>
    <lineage>
        <taxon>Bacteria</taxon>
        <taxon>Pseudomonadati</taxon>
        <taxon>Pseudomonadota</taxon>
        <taxon>Alphaproteobacteria</taxon>
        <taxon>Hyphomicrobiales</taxon>
        <taxon>Nitrobacteraceae</taxon>
        <taxon>Bradyrhizobium</taxon>
    </lineage>
</organism>
<accession>A0A1L3F0N7</accession>
<dbReference type="PANTHER" id="PTHR43316:SF8">
    <property type="entry name" value="HAD FAMILY HYDROLASE"/>
    <property type="match status" value="1"/>
</dbReference>
<evidence type="ECO:0000313" key="3">
    <source>
        <dbReference type="Proteomes" id="UP000181962"/>
    </source>
</evidence>
<proteinExistence type="predicted"/>
<dbReference type="EMBL" id="CP017637">
    <property type="protein sequence ID" value="APG06859.1"/>
    <property type="molecule type" value="Genomic_DNA"/>
</dbReference>
<dbReference type="Gene3D" id="1.10.150.240">
    <property type="entry name" value="Putative phosphatase, domain 2"/>
    <property type="match status" value="1"/>
</dbReference>
<name>A0A1L3F0N7_BRAJP</name>
<dbReference type="InterPro" id="IPR023214">
    <property type="entry name" value="HAD_sf"/>
</dbReference>
<dbReference type="Pfam" id="PF13419">
    <property type="entry name" value="HAD_2"/>
    <property type="match status" value="1"/>
</dbReference>
<dbReference type="InterPro" id="IPR023198">
    <property type="entry name" value="PGP-like_dom2"/>
</dbReference>
<dbReference type="SFLD" id="SFLDS00003">
    <property type="entry name" value="Haloacid_Dehalogenase"/>
    <property type="match status" value="1"/>
</dbReference>
<dbReference type="OrthoDB" id="6101375at2"/>
<dbReference type="GO" id="GO:0016787">
    <property type="term" value="F:hydrolase activity"/>
    <property type="evidence" value="ECO:0007669"/>
    <property type="project" value="UniProtKB-KW"/>
</dbReference>
<evidence type="ECO:0000256" key="1">
    <source>
        <dbReference type="ARBA" id="ARBA00022801"/>
    </source>
</evidence>
<evidence type="ECO:0008006" key="4">
    <source>
        <dbReference type="Google" id="ProtNLM"/>
    </source>
</evidence>
<dbReference type="InterPro" id="IPR041492">
    <property type="entry name" value="HAD_2"/>
</dbReference>